<proteinExistence type="predicted"/>
<evidence type="ECO:0000313" key="2">
    <source>
        <dbReference type="Proteomes" id="UP001056120"/>
    </source>
</evidence>
<gene>
    <name evidence="1" type="ORF">L1987_54964</name>
</gene>
<comment type="caution">
    <text evidence="1">The sequence shown here is derived from an EMBL/GenBank/DDBJ whole genome shotgun (WGS) entry which is preliminary data.</text>
</comment>
<name>A0ACB9E884_9ASTR</name>
<accession>A0ACB9E884</accession>
<sequence>MSLTEIRLPFHSTARSIEARAFCGFNCGNDWSKSFNLMLKSNHRGRFGGLVDELTPKLTGYTYNVLRRWRIGDPKRISLLFISPHSDTYRSSSASLAAD</sequence>
<keyword evidence="2" id="KW-1185">Reference proteome</keyword>
<dbReference type="Proteomes" id="UP001056120">
    <property type="component" value="Linkage Group LG18"/>
</dbReference>
<reference evidence="2" key="1">
    <citation type="journal article" date="2022" name="Mol. Ecol. Resour.">
        <title>The genomes of chicory, endive, great burdock and yacon provide insights into Asteraceae palaeo-polyploidization history and plant inulin production.</title>
        <authorList>
            <person name="Fan W."/>
            <person name="Wang S."/>
            <person name="Wang H."/>
            <person name="Wang A."/>
            <person name="Jiang F."/>
            <person name="Liu H."/>
            <person name="Zhao H."/>
            <person name="Xu D."/>
            <person name="Zhang Y."/>
        </authorList>
    </citation>
    <scope>NUCLEOTIDE SEQUENCE [LARGE SCALE GENOMIC DNA]</scope>
    <source>
        <strain evidence="2">cv. Yunnan</strain>
    </source>
</reference>
<dbReference type="EMBL" id="CM042035">
    <property type="protein sequence ID" value="KAI3755169.1"/>
    <property type="molecule type" value="Genomic_DNA"/>
</dbReference>
<evidence type="ECO:0000313" key="1">
    <source>
        <dbReference type="EMBL" id="KAI3755169.1"/>
    </source>
</evidence>
<organism evidence="1 2">
    <name type="scientific">Smallanthus sonchifolius</name>
    <dbReference type="NCBI Taxonomy" id="185202"/>
    <lineage>
        <taxon>Eukaryota</taxon>
        <taxon>Viridiplantae</taxon>
        <taxon>Streptophyta</taxon>
        <taxon>Embryophyta</taxon>
        <taxon>Tracheophyta</taxon>
        <taxon>Spermatophyta</taxon>
        <taxon>Magnoliopsida</taxon>
        <taxon>eudicotyledons</taxon>
        <taxon>Gunneridae</taxon>
        <taxon>Pentapetalae</taxon>
        <taxon>asterids</taxon>
        <taxon>campanulids</taxon>
        <taxon>Asterales</taxon>
        <taxon>Asteraceae</taxon>
        <taxon>Asteroideae</taxon>
        <taxon>Heliantheae alliance</taxon>
        <taxon>Millerieae</taxon>
        <taxon>Smallanthus</taxon>
    </lineage>
</organism>
<protein>
    <submittedName>
        <fullName evidence="1">Uncharacterized protein</fullName>
    </submittedName>
</protein>
<reference evidence="1 2" key="2">
    <citation type="journal article" date="2022" name="Mol. Ecol. Resour.">
        <title>The genomes of chicory, endive, great burdock and yacon provide insights into Asteraceae paleo-polyploidization history and plant inulin production.</title>
        <authorList>
            <person name="Fan W."/>
            <person name="Wang S."/>
            <person name="Wang H."/>
            <person name="Wang A."/>
            <person name="Jiang F."/>
            <person name="Liu H."/>
            <person name="Zhao H."/>
            <person name="Xu D."/>
            <person name="Zhang Y."/>
        </authorList>
    </citation>
    <scope>NUCLEOTIDE SEQUENCE [LARGE SCALE GENOMIC DNA]</scope>
    <source>
        <strain evidence="2">cv. Yunnan</strain>
        <tissue evidence="1">Leaves</tissue>
    </source>
</reference>